<keyword evidence="3" id="KW-1185">Reference proteome</keyword>
<dbReference type="AlphaFoldDB" id="A0A811V0T9"/>
<gene>
    <name evidence="2" type="ORF">CCAP1982_LOCUS12886</name>
</gene>
<dbReference type="Proteomes" id="UP000606786">
    <property type="component" value="Unassembled WGS sequence"/>
</dbReference>
<name>A0A811V0T9_CERCA</name>
<dbReference type="EMBL" id="CAJHJT010000034">
    <property type="protein sequence ID" value="CAD7004481.1"/>
    <property type="molecule type" value="Genomic_DNA"/>
</dbReference>
<comment type="caution">
    <text evidence="2">The sequence shown here is derived from an EMBL/GenBank/DDBJ whole genome shotgun (WGS) entry which is preliminary data.</text>
</comment>
<feature type="coiled-coil region" evidence="1">
    <location>
        <begin position="116"/>
        <end position="150"/>
    </location>
</feature>
<keyword evidence="1" id="KW-0175">Coiled coil</keyword>
<evidence type="ECO:0000313" key="3">
    <source>
        <dbReference type="Proteomes" id="UP000606786"/>
    </source>
</evidence>
<protein>
    <submittedName>
        <fullName evidence="2">(Mediterranean fruit fly) hypothetical protein</fullName>
    </submittedName>
</protein>
<organism evidence="2 3">
    <name type="scientific">Ceratitis capitata</name>
    <name type="common">Mediterranean fruit fly</name>
    <name type="synonym">Tephritis capitata</name>
    <dbReference type="NCBI Taxonomy" id="7213"/>
    <lineage>
        <taxon>Eukaryota</taxon>
        <taxon>Metazoa</taxon>
        <taxon>Ecdysozoa</taxon>
        <taxon>Arthropoda</taxon>
        <taxon>Hexapoda</taxon>
        <taxon>Insecta</taxon>
        <taxon>Pterygota</taxon>
        <taxon>Neoptera</taxon>
        <taxon>Endopterygota</taxon>
        <taxon>Diptera</taxon>
        <taxon>Brachycera</taxon>
        <taxon>Muscomorpha</taxon>
        <taxon>Tephritoidea</taxon>
        <taxon>Tephritidae</taxon>
        <taxon>Ceratitis</taxon>
        <taxon>Ceratitis</taxon>
    </lineage>
</organism>
<evidence type="ECO:0000313" key="2">
    <source>
        <dbReference type="EMBL" id="CAD7004481.1"/>
    </source>
</evidence>
<evidence type="ECO:0000256" key="1">
    <source>
        <dbReference type="SAM" id="Coils"/>
    </source>
</evidence>
<sequence length="209" mass="25013">MDKESFDDFNKNSYLKLPKDAGFYWIHCNRCATEPASNSINAMNIVNEVNCPFCKKLTGYRVICNVMPAHVKELLNPEPWHYPNIRILNFQEMQRESFKKGMLRKHYELEKIRRKCKALEIIAKQKYEKYEQLRHERMRLEREVMKLKKLDLKPRSKHLQTSNTNIYNNRLLNMHTFPVHRRESADRRTHNVGHNLSHTALNNSFSLNL</sequence>
<accession>A0A811V0T9</accession>
<proteinExistence type="predicted"/>
<reference evidence="2" key="1">
    <citation type="submission" date="2020-11" db="EMBL/GenBank/DDBJ databases">
        <authorList>
            <person name="Whitehead M."/>
        </authorList>
    </citation>
    <scope>NUCLEOTIDE SEQUENCE</scope>
    <source>
        <strain evidence="2">EGII</strain>
    </source>
</reference>